<comment type="subcellular location">
    <subcellularLocation>
        <location evidence="5">Endomembrane system</location>
        <topology evidence="5">Single-pass membrane protein</topology>
    </subcellularLocation>
</comment>
<protein>
    <submittedName>
        <fullName evidence="8">(spotted green pufferfish) hypothetical protein</fullName>
    </submittedName>
</protein>
<evidence type="ECO:0000256" key="1">
    <source>
        <dbReference type="ARBA" id="ARBA00022692"/>
    </source>
</evidence>
<evidence type="ECO:0000256" key="3">
    <source>
        <dbReference type="ARBA" id="ARBA00022989"/>
    </source>
</evidence>
<reference evidence="8" key="2">
    <citation type="submission" date="2004-02" db="EMBL/GenBank/DDBJ databases">
        <authorList>
            <consortium name="Genoscope"/>
            <consortium name="Whitehead Institute Centre for Genome Research"/>
        </authorList>
    </citation>
    <scope>NUCLEOTIDE SEQUENCE</scope>
</reference>
<keyword evidence="2" id="KW-0732">Signal</keyword>
<dbReference type="Gene3D" id="1.10.10.60">
    <property type="entry name" value="Homeodomain-like"/>
    <property type="match status" value="1"/>
</dbReference>
<feature type="non-terminal residue" evidence="8">
    <location>
        <position position="149"/>
    </location>
</feature>
<dbReference type="Pfam" id="PF23082">
    <property type="entry name" value="Myb_DNA-binding_2"/>
    <property type="match status" value="1"/>
</dbReference>
<evidence type="ECO:0000256" key="2">
    <source>
        <dbReference type="ARBA" id="ARBA00022729"/>
    </source>
</evidence>
<sequence>VLDRPRWRDLLPLKLSVWVYLSVRNLPQTVQERRGQRSKRPRWSSLSWRRRRRRRPTTPTTRPPPSRTSSTRWTTGCRSAESPRRRSEDQAVPPPLTRRPDAALCFQAADWTEEELSLLSRLMVKFPGGAPGRWEKIAQDLGRSVTEVR</sequence>
<evidence type="ECO:0000256" key="5">
    <source>
        <dbReference type="ARBA" id="ARBA00037847"/>
    </source>
</evidence>
<feature type="compositionally biased region" description="Basic residues" evidence="6">
    <location>
        <begin position="36"/>
        <end position="56"/>
    </location>
</feature>
<keyword evidence="3" id="KW-1133">Transmembrane helix</keyword>
<proteinExistence type="predicted"/>
<keyword evidence="4" id="KW-0472">Membrane</keyword>
<evidence type="ECO:0000313" key="8">
    <source>
        <dbReference type="EMBL" id="CAG13567.1"/>
    </source>
</evidence>
<dbReference type="SUPFAM" id="SSF46689">
    <property type="entry name" value="Homeodomain-like"/>
    <property type="match status" value="1"/>
</dbReference>
<reference evidence="8" key="1">
    <citation type="journal article" date="2004" name="Nature">
        <title>Genome duplication in the teleost fish Tetraodon nigroviridis reveals the early vertebrate proto-karyotype.</title>
        <authorList>
            <person name="Jaillon O."/>
            <person name="Aury J.-M."/>
            <person name="Brunet F."/>
            <person name="Petit J.-L."/>
            <person name="Stange-Thomann N."/>
            <person name="Mauceli E."/>
            <person name="Bouneau L."/>
            <person name="Fischer C."/>
            <person name="Ozouf-Costaz C."/>
            <person name="Bernot A."/>
            <person name="Nicaud S."/>
            <person name="Jaffe D."/>
            <person name="Fisher S."/>
            <person name="Lutfalla G."/>
            <person name="Dossat C."/>
            <person name="Segurens B."/>
            <person name="Dasilva C."/>
            <person name="Salanoubat M."/>
            <person name="Levy M."/>
            <person name="Boudet N."/>
            <person name="Castellano S."/>
            <person name="Anthouard V."/>
            <person name="Jubin C."/>
            <person name="Castelli V."/>
            <person name="Katinka M."/>
            <person name="Vacherie B."/>
            <person name="Biemont C."/>
            <person name="Skalli Z."/>
            <person name="Cattolico L."/>
            <person name="Poulain J."/>
            <person name="De Berardinis V."/>
            <person name="Cruaud C."/>
            <person name="Duprat S."/>
            <person name="Brottier P."/>
            <person name="Coutanceau J.-P."/>
            <person name="Gouzy J."/>
            <person name="Parra G."/>
            <person name="Lardier G."/>
            <person name="Chapple C."/>
            <person name="McKernan K.J."/>
            <person name="McEwan P."/>
            <person name="Bosak S."/>
            <person name="Kellis M."/>
            <person name="Volff J.-N."/>
            <person name="Guigo R."/>
            <person name="Zody M.C."/>
            <person name="Mesirov J."/>
            <person name="Lindblad-Toh K."/>
            <person name="Birren B."/>
            <person name="Nusbaum C."/>
            <person name="Kahn D."/>
            <person name="Robinson-Rechavi M."/>
            <person name="Laudet V."/>
            <person name="Schachter V."/>
            <person name="Quetier F."/>
            <person name="Saurin W."/>
            <person name="Scarpelli C."/>
            <person name="Wincker P."/>
            <person name="Lander E.S."/>
            <person name="Weissenbach J."/>
            <person name="Roest Crollius H."/>
        </authorList>
    </citation>
    <scope>NUCLEOTIDE SEQUENCE [LARGE SCALE GENOMIC DNA]</scope>
</reference>
<dbReference type="KEGG" id="tng:GSTEN00036931G001"/>
<dbReference type="CDD" id="cd00167">
    <property type="entry name" value="SANT"/>
    <property type="match status" value="1"/>
</dbReference>
<dbReference type="OrthoDB" id="1420887at2759"/>
<keyword evidence="1" id="KW-0812">Transmembrane</keyword>
<dbReference type="PANTHER" id="PTHR44653">
    <property type="entry name" value="DNAJ HOMOLOG SUBFAMILY C MEMBER 1"/>
    <property type="match status" value="1"/>
</dbReference>
<dbReference type="PROSITE" id="PS50090">
    <property type="entry name" value="MYB_LIKE"/>
    <property type="match status" value="1"/>
</dbReference>
<dbReference type="InterPro" id="IPR001005">
    <property type="entry name" value="SANT/Myb"/>
</dbReference>
<gene>
    <name evidence="8" type="ORF">GSTENG00036931001</name>
</gene>
<name>Q4RDG5_TETNG</name>
<dbReference type="AlphaFoldDB" id="Q4RDG5"/>
<organism evidence="8">
    <name type="scientific">Tetraodon nigroviridis</name>
    <name type="common">Spotted green pufferfish</name>
    <name type="synonym">Chelonodon nigroviridis</name>
    <dbReference type="NCBI Taxonomy" id="99883"/>
    <lineage>
        <taxon>Eukaryota</taxon>
        <taxon>Metazoa</taxon>
        <taxon>Chordata</taxon>
        <taxon>Craniata</taxon>
        <taxon>Vertebrata</taxon>
        <taxon>Euteleostomi</taxon>
        <taxon>Actinopterygii</taxon>
        <taxon>Neopterygii</taxon>
        <taxon>Teleostei</taxon>
        <taxon>Neoteleostei</taxon>
        <taxon>Acanthomorphata</taxon>
        <taxon>Eupercaria</taxon>
        <taxon>Tetraodontiformes</taxon>
        <taxon>Tetradontoidea</taxon>
        <taxon>Tetraodontidae</taxon>
        <taxon>Tetraodon</taxon>
    </lineage>
</organism>
<dbReference type="InterPro" id="IPR052606">
    <property type="entry name" value="DnaJ_domain_protein"/>
</dbReference>
<evidence type="ECO:0000256" key="4">
    <source>
        <dbReference type="ARBA" id="ARBA00023136"/>
    </source>
</evidence>
<dbReference type="InterPro" id="IPR009057">
    <property type="entry name" value="Homeodomain-like_sf"/>
</dbReference>
<dbReference type="EMBL" id="CAAE01016507">
    <property type="protein sequence ID" value="CAG13567.1"/>
    <property type="molecule type" value="Genomic_DNA"/>
</dbReference>
<comment type="caution">
    <text evidence="8">The sequence shown here is derived from an EMBL/GenBank/DDBJ whole genome shotgun (WGS) entry which is preliminary data.</text>
</comment>
<feature type="region of interest" description="Disordered" evidence="6">
    <location>
        <begin position="30"/>
        <end position="99"/>
    </location>
</feature>
<feature type="non-terminal residue" evidence="8">
    <location>
        <position position="1"/>
    </location>
</feature>
<accession>Q4RDG5</accession>
<evidence type="ECO:0000259" key="7">
    <source>
        <dbReference type="PROSITE" id="PS50090"/>
    </source>
</evidence>
<dbReference type="GO" id="GO:0012505">
    <property type="term" value="C:endomembrane system"/>
    <property type="evidence" value="ECO:0007669"/>
    <property type="project" value="UniProtKB-SubCell"/>
</dbReference>
<feature type="domain" description="Myb-like" evidence="7">
    <location>
        <begin position="111"/>
        <end position="149"/>
    </location>
</feature>
<dbReference type="PANTHER" id="PTHR44653:SF2">
    <property type="entry name" value="DNAJ HOMOLOG SUBFAMILY C MEMBER 1"/>
    <property type="match status" value="1"/>
</dbReference>
<evidence type="ECO:0000256" key="6">
    <source>
        <dbReference type="SAM" id="MobiDB-lite"/>
    </source>
</evidence>